<sequence length="71" mass="8603">MKLLQSGKPMHLIAFRRELWVLEGRPVCREELRNMIKELRVYNRFKHALEHGFSYELVKLPAFHLLEPMKQ</sequence>
<evidence type="ECO:0000313" key="1">
    <source>
        <dbReference type="EMBL" id="CAK9327441.1"/>
    </source>
</evidence>
<proteinExistence type="predicted"/>
<dbReference type="EMBL" id="OZ021742">
    <property type="protein sequence ID" value="CAK9327441.1"/>
    <property type="molecule type" value="Genomic_DNA"/>
</dbReference>
<evidence type="ECO:0000313" key="2">
    <source>
        <dbReference type="Proteomes" id="UP001642487"/>
    </source>
</evidence>
<organism evidence="1 2">
    <name type="scientific">Citrullus colocynthis</name>
    <name type="common">colocynth</name>
    <dbReference type="NCBI Taxonomy" id="252529"/>
    <lineage>
        <taxon>Eukaryota</taxon>
        <taxon>Viridiplantae</taxon>
        <taxon>Streptophyta</taxon>
        <taxon>Embryophyta</taxon>
        <taxon>Tracheophyta</taxon>
        <taxon>Spermatophyta</taxon>
        <taxon>Magnoliopsida</taxon>
        <taxon>eudicotyledons</taxon>
        <taxon>Gunneridae</taxon>
        <taxon>Pentapetalae</taxon>
        <taxon>rosids</taxon>
        <taxon>fabids</taxon>
        <taxon>Cucurbitales</taxon>
        <taxon>Cucurbitaceae</taxon>
        <taxon>Benincaseae</taxon>
        <taxon>Citrullus</taxon>
    </lineage>
</organism>
<reference evidence="1 2" key="1">
    <citation type="submission" date="2024-03" db="EMBL/GenBank/DDBJ databases">
        <authorList>
            <person name="Gkanogiannis A."/>
            <person name="Becerra Lopez-Lavalle L."/>
        </authorList>
    </citation>
    <scope>NUCLEOTIDE SEQUENCE [LARGE SCALE GENOMIC DNA]</scope>
</reference>
<gene>
    <name evidence="1" type="ORF">CITCOLO1_LOCUS19820</name>
</gene>
<name>A0ABP0Z809_9ROSI</name>
<keyword evidence="2" id="KW-1185">Reference proteome</keyword>
<protein>
    <submittedName>
        <fullName evidence="1">Uncharacterized protein</fullName>
    </submittedName>
</protein>
<accession>A0ABP0Z809</accession>
<dbReference type="Proteomes" id="UP001642487">
    <property type="component" value="Chromosome 8"/>
</dbReference>